<protein>
    <submittedName>
        <fullName evidence="2">Uncharacterized protein</fullName>
    </submittedName>
</protein>
<dbReference type="Proteomes" id="UP000317422">
    <property type="component" value="Unassembled WGS sequence"/>
</dbReference>
<evidence type="ECO:0000256" key="1">
    <source>
        <dbReference type="SAM" id="MobiDB-lite"/>
    </source>
</evidence>
<proteinExistence type="predicted"/>
<dbReference type="OrthoDB" id="4764618at2"/>
<feature type="region of interest" description="Disordered" evidence="1">
    <location>
        <begin position="101"/>
        <end position="127"/>
    </location>
</feature>
<organism evidence="2 3">
    <name type="scientific">Haloactinospora alba</name>
    <dbReference type="NCBI Taxonomy" id="405555"/>
    <lineage>
        <taxon>Bacteria</taxon>
        <taxon>Bacillati</taxon>
        <taxon>Actinomycetota</taxon>
        <taxon>Actinomycetes</taxon>
        <taxon>Streptosporangiales</taxon>
        <taxon>Nocardiopsidaceae</taxon>
        <taxon>Haloactinospora</taxon>
    </lineage>
</organism>
<keyword evidence="3" id="KW-1185">Reference proteome</keyword>
<name>A0A543NFK0_9ACTN</name>
<comment type="caution">
    <text evidence="2">The sequence shown here is derived from an EMBL/GenBank/DDBJ whole genome shotgun (WGS) entry which is preliminary data.</text>
</comment>
<gene>
    <name evidence="2" type="ORF">FHX37_0468</name>
</gene>
<feature type="compositionally biased region" description="Low complexity" evidence="1">
    <location>
        <begin position="101"/>
        <end position="118"/>
    </location>
</feature>
<evidence type="ECO:0000313" key="2">
    <source>
        <dbReference type="EMBL" id="TQN30586.1"/>
    </source>
</evidence>
<sequence length="152" mass="16503">MDEEQVGAILAVAATYDSRTTGRSDVLAWQQVIEDLPFEECRDAVIRWYSTSRPRRIQPGDVRDAVRAARAERRNHAAWDAARPPVDPDDVDAYQQWLRDGAAAAADAPPGAKALAARRSGGPPEHVRAQLDRVRAQCASGSESGATRGGTR</sequence>
<dbReference type="EMBL" id="VFQC01000001">
    <property type="protein sequence ID" value="TQN30586.1"/>
    <property type="molecule type" value="Genomic_DNA"/>
</dbReference>
<reference evidence="2 3" key="1">
    <citation type="submission" date="2019-06" db="EMBL/GenBank/DDBJ databases">
        <title>Sequencing the genomes of 1000 actinobacteria strains.</title>
        <authorList>
            <person name="Klenk H.-P."/>
        </authorList>
    </citation>
    <scope>NUCLEOTIDE SEQUENCE [LARGE SCALE GENOMIC DNA]</scope>
    <source>
        <strain evidence="2 3">DSM 45015</strain>
    </source>
</reference>
<evidence type="ECO:0000313" key="3">
    <source>
        <dbReference type="Proteomes" id="UP000317422"/>
    </source>
</evidence>
<dbReference type="RefSeq" id="WP_141921821.1">
    <property type="nucleotide sequence ID" value="NZ_VFQC01000001.1"/>
</dbReference>
<accession>A0A543NFK0</accession>
<dbReference type="AlphaFoldDB" id="A0A543NFK0"/>